<proteinExistence type="predicted"/>
<feature type="compositionally biased region" description="Basic and acidic residues" evidence="1">
    <location>
        <begin position="202"/>
        <end position="224"/>
    </location>
</feature>
<evidence type="ECO:0000256" key="1">
    <source>
        <dbReference type="SAM" id="MobiDB-lite"/>
    </source>
</evidence>
<evidence type="ECO:0000313" key="2">
    <source>
        <dbReference type="EMBL" id="GET85541.1"/>
    </source>
</evidence>
<dbReference type="EMBL" id="BLBS01000003">
    <property type="protein sequence ID" value="GET85541.1"/>
    <property type="molecule type" value="Genomic_DNA"/>
</dbReference>
<organism evidence="2 3">
    <name type="scientific">Leishmania tarentolae</name>
    <name type="common">Sauroleishmania tarentolae</name>
    <dbReference type="NCBI Taxonomy" id="5689"/>
    <lineage>
        <taxon>Eukaryota</taxon>
        <taxon>Discoba</taxon>
        <taxon>Euglenozoa</taxon>
        <taxon>Kinetoplastea</taxon>
        <taxon>Metakinetoplastina</taxon>
        <taxon>Trypanosomatida</taxon>
        <taxon>Trypanosomatidae</taxon>
        <taxon>Leishmaniinae</taxon>
        <taxon>Leishmania</taxon>
        <taxon>lizard Leishmania</taxon>
    </lineage>
</organism>
<feature type="compositionally biased region" description="Basic and acidic residues" evidence="1">
    <location>
        <begin position="24"/>
        <end position="34"/>
    </location>
</feature>
<sequence>MCPRAHISVQGLLPPSPHHHHTHRERERGREGEGLWRTTPTKREAPTRQQAHACSGGGGASGPPPPPVLLRSPACSLRFVPTRSCSHTYREGGGGKCVSCRLGRSCDGIHGVHWPVSSSLLHEPPLLCVCVCVWPTSSCSPVLSPCGLGQRLPFNIAHIFLKEKRQERAAVHVTEGEGDAQVRRHHTGDHAHVPGNVGDGVAPRKEADALQKEVQRHEEEENHACEGGAEGGGEQRAGKDKPQKKEDAHVGVIALPHAVALRPHDEDRRRPPEGAVRRRNSAAERIHVDQLKEAAQKLGQTAKEKDETHRGRVQRADVRLVHAVQQRRNAKREEAERRRRADARVLGGDRLMRWHARVAAAQVFRRVRISAVTEHLQLLAFSVAEIVLNRLFDPFVILSIPVEIVYDHLSRAAAAVLYHLRALANGRCTGSHGGARVHCRLARVGHTSLFEDADLS</sequence>
<keyword evidence="3" id="KW-1185">Reference proteome</keyword>
<feature type="region of interest" description="Disordered" evidence="1">
    <location>
        <begin position="1"/>
        <end position="67"/>
    </location>
</feature>
<feature type="compositionally biased region" description="Basic and acidic residues" evidence="1">
    <location>
        <begin position="236"/>
        <end position="249"/>
    </location>
</feature>
<dbReference type="AlphaFoldDB" id="A0A640K8S0"/>
<feature type="region of interest" description="Disordered" evidence="1">
    <location>
        <begin position="186"/>
        <end position="286"/>
    </location>
</feature>
<reference evidence="2" key="1">
    <citation type="submission" date="2019-11" db="EMBL/GenBank/DDBJ databases">
        <title>Leishmania tarentolae CDS.</title>
        <authorList>
            <person name="Goto Y."/>
            <person name="Yamagishi J."/>
        </authorList>
    </citation>
    <scope>NUCLEOTIDE SEQUENCE [LARGE SCALE GENOMIC DNA]</scope>
    <source>
        <strain evidence="2">Parrot Tar II</strain>
    </source>
</reference>
<dbReference type="Proteomes" id="UP000419144">
    <property type="component" value="Unassembled WGS sequence"/>
</dbReference>
<name>A0A640K8S0_LEITA</name>
<comment type="caution">
    <text evidence="2">The sequence shown here is derived from an EMBL/GenBank/DDBJ whole genome shotgun (WGS) entry which is preliminary data.</text>
</comment>
<dbReference type="VEuPathDB" id="TriTrypDB:LtaPh_0303571"/>
<gene>
    <name evidence="2" type="ORF">LtaPh_0303571</name>
</gene>
<protein>
    <submittedName>
        <fullName evidence="2">Uncharacterized protein</fullName>
    </submittedName>
</protein>
<evidence type="ECO:0000313" key="3">
    <source>
        <dbReference type="Proteomes" id="UP000419144"/>
    </source>
</evidence>
<feature type="compositionally biased region" description="Basic and acidic residues" evidence="1">
    <location>
        <begin position="262"/>
        <end position="286"/>
    </location>
</feature>
<accession>A0A640K8S0</accession>